<feature type="transmembrane region" description="Helical" evidence="1">
    <location>
        <begin position="20"/>
        <end position="38"/>
    </location>
</feature>
<feature type="transmembrane region" description="Helical" evidence="1">
    <location>
        <begin position="253"/>
        <end position="274"/>
    </location>
</feature>
<proteinExistence type="predicted"/>
<feature type="transmembrane region" description="Helical" evidence="1">
    <location>
        <begin position="200"/>
        <end position="219"/>
    </location>
</feature>
<keyword evidence="1" id="KW-0472">Membrane</keyword>
<keyword evidence="1" id="KW-0812">Transmembrane</keyword>
<organism evidence="2 3">
    <name type="scientific">Rhizocola hellebori</name>
    <dbReference type="NCBI Taxonomy" id="1392758"/>
    <lineage>
        <taxon>Bacteria</taxon>
        <taxon>Bacillati</taxon>
        <taxon>Actinomycetota</taxon>
        <taxon>Actinomycetes</taxon>
        <taxon>Micromonosporales</taxon>
        <taxon>Micromonosporaceae</taxon>
        <taxon>Rhizocola</taxon>
    </lineage>
</organism>
<dbReference type="Pfam" id="PF06182">
    <property type="entry name" value="ABC2_membrane_6"/>
    <property type="match status" value="1"/>
</dbReference>
<keyword evidence="3" id="KW-1185">Reference proteome</keyword>
<feature type="transmembrane region" description="Helical" evidence="1">
    <location>
        <begin position="84"/>
        <end position="104"/>
    </location>
</feature>
<accession>A0A8J3QFX2</accession>
<dbReference type="Proteomes" id="UP000612899">
    <property type="component" value="Unassembled WGS sequence"/>
</dbReference>
<gene>
    <name evidence="2" type="ORF">Rhe02_68500</name>
</gene>
<dbReference type="InterPro" id="IPR010390">
    <property type="entry name" value="ABC-2_transporter-like"/>
</dbReference>
<keyword evidence="1" id="KW-1133">Transmembrane helix</keyword>
<feature type="transmembrane region" description="Helical" evidence="1">
    <location>
        <begin position="142"/>
        <end position="160"/>
    </location>
</feature>
<dbReference type="PANTHER" id="PTHR36832:SF2">
    <property type="entry name" value="INTEGRAL MEMBRANE PROTEIN"/>
    <property type="match status" value="1"/>
</dbReference>
<evidence type="ECO:0000313" key="2">
    <source>
        <dbReference type="EMBL" id="GIH08783.1"/>
    </source>
</evidence>
<comment type="caution">
    <text evidence="2">The sequence shown here is derived from an EMBL/GenBank/DDBJ whole genome shotgun (WGS) entry which is preliminary data.</text>
</comment>
<reference evidence="2" key="1">
    <citation type="submission" date="2021-01" db="EMBL/GenBank/DDBJ databases">
        <title>Whole genome shotgun sequence of Rhizocola hellebori NBRC 109834.</title>
        <authorList>
            <person name="Komaki H."/>
            <person name="Tamura T."/>
        </authorList>
    </citation>
    <scope>NUCLEOTIDE SEQUENCE</scope>
    <source>
        <strain evidence="2">NBRC 109834</strain>
    </source>
</reference>
<dbReference type="EMBL" id="BONY01000055">
    <property type="protein sequence ID" value="GIH08783.1"/>
    <property type="molecule type" value="Genomic_DNA"/>
</dbReference>
<feature type="transmembrane region" description="Helical" evidence="1">
    <location>
        <begin position="50"/>
        <end position="72"/>
    </location>
</feature>
<feature type="transmembrane region" description="Helical" evidence="1">
    <location>
        <begin position="166"/>
        <end position="188"/>
    </location>
</feature>
<name>A0A8J3QFX2_9ACTN</name>
<protein>
    <submittedName>
        <fullName evidence="2">ABC transporter permease</fullName>
    </submittedName>
</protein>
<dbReference type="AlphaFoldDB" id="A0A8J3QFX2"/>
<dbReference type="PANTHER" id="PTHR36832">
    <property type="entry name" value="SLR1174 PROTEIN-RELATED"/>
    <property type="match status" value="1"/>
</dbReference>
<sequence length="290" mass="32171">MREEGTQVGLVTATTDRVTIRNFAEFASLIGAIAASGFRRFWTYRQATVAALATNTMFGFLRTYVMLAMAALTPVVAGYTGPQLAAYVWTGQGLLGVVMLWGYADLADRIRSGDVVTDLLRPIHPVLNYLAVDLGRAAHGMIFRFLPPVAVGVIVFDMYLPQDLSTYPLFAISVLLAVIVCFACRYLVNASAFWLLDHRGVVMVWLFVSGLFGGLYFPIRFLPQWAALLIWLGTPGPSMLQAPMDIFVERDPFRVQLAIVGVQVFWAVLMLWACHVVQRRAERKMVIQGG</sequence>
<evidence type="ECO:0000313" key="3">
    <source>
        <dbReference type="Proteomes" id="UP000612899"/>
    </source>
</evidence>
<evidence type="ECO:0000256" key="1">
    <source>
        <dbReference type="SAM" id="Phobius"/>
    </source>
</evidence>